<organism evidence="2 3">
    <name type="scientific">Anaeroselena agilis</name>
    <dbReference type="NCBI Taxonomy" id="3063788"/>
    <lineage>
        <taxon>Bacteria</taxon>
        <taxon>Bacillati</taxon>
        <taxon>Bacillota</taxon>
        <taxon>Negativicutes</taxon>
        <taxon>Acetonemataceae</taxon>
        <taxon>Anaeroselena</taxon>
    </lineage>
</organism>
<gene>
    <name evidence="2" type="ORF">Q4T40_05620</name>
</gene>
<name>A0ABU3NV68_9FIRM</name>
<evidence type="ECO:0000313" key="3">
    <source>
        <dbReference type="Proteomes" id="UP001254848"/>
    </source>
</evidence>
<evidence type="ECO:0000256" key="1">
    <source>
        <dbReference type="SAM" id="MobiDB-lite"/>
    </source>
</evidence>
<proteinExistence type="predicted"/>
<accession>A0ABU3NV68</accession>
<dbReference type="RefSeq" id="WP_413779255.1">
    <property type="nucleotide sequence ID" value="NZ_JAUOZS010000001.1"/>
</dbReference>
<protein>
    <submittedName>
        <fullName evidence="2">Uncharacterized protein</fullName>
    </submittedName>
</protein>
<evidence type="ECO:0000313" key="2">
    <source>
        <dbReference type="EMBL" id="MDT8900718.1"/>
    </source>
</evidence>
<keyword evidence="3" id="KW-1185">Reference proteome</keyword>
<feature type="compositionally biased region" description="Polar residues" evidence="1">
    <location>
        <begin position="17"/>
        <end position="31"/>
    </location>
</feature>
<dbReference type="Proteomes" id="UP001254848">
    <property type="component" value="Unassembled WGS sequence"/>
</dbReference>
<dbReference type="EMBL" id="JAUOZS010000001">
    <property type="protein sequence ID" value="MDT8900718.1"/>
    <property type="molecule type" value="Genomic_DNA"/>
</dbReference>
<reference evidence="2 3" key="1">
    <citation type="submission" date="2023-07" db="EMBL/GenBank/DDBJ databases">
        <title>The novel representative of Negativicutes class, Anaeroselena agilis gen. nov. sp. nov.</title>
        <authorList>
            <person name="Prokofeva M.I."/>
            <person name="Elcheninov A.G."/>
            <person name="Klyukina A."/>
            <person name="Kublanov I.V."/>
            <person name="Frolov E.N."/>
            <person name="Podosokorskaya O.A."/>
        </authorList>
    </citation>
    <scope>NUCLEOTIDE SEQUENCE [LARGE SCALE GENOMIC DNA]</scope>
    <source>
        <strain evidence="2 3">4137-cl</strain>
    </source>
</reference>
<sequence length="43" mass="4748">MDDKNPATPAQDDPLAVTTTNRKTQNSTPTLYPSVDFVNRTEP</sequence>
<feature type="region of interest" description="Disordered" evidence="1">
    <location>
        <begin position="1"/>
        <end position="43"/>
    </location>
</feature>
<comment type="caution">
    <text evidence="2">The sequence shown here is derived from an EMBL/GenBank/DDBJ whole genome shotgun (WGS) entry which is preliminary data.</text>
</comment>